<dbReference type="Pfam" id="PF13894">
    <property type="entry name" value="zf-C2H2_4"/>
    <property type="match status" value="1"/>
</dbReference>
<keyword evidence="6" id="KW-0862">Zinc</keyword>
<dbReference type="SUPFAM" id="SSF57667">
    <property type="entry name" value="beta-beta-alpha zinc fingers"/>
    <property type="match status" value="3"/>
</dbReference>
<dbReference type="GO" id="GO:0003677">
    <property type="term" value="F:DNA binding"/>
    <property type="evidence" value="ECO:0007669"/>
    <property type="project" value="UniProtKB-KW"/>
</dbReference>
<feature type="domain" description="C2H2-type" evidence="12">
    <location>
        <begin position="302"/>
        <end position="329"/>
    </location>
</feature>
<dbReference type="PROSITE" id="PS50157">
    <property type="entry name" value="ZINC_FINGER_C2H2_2"/>
    <property type="match status" value="6"/>
</dbReference>
<evidence type="ECO:0000256" key="8">
    <source>
        <dbReference type="ARBA" id="ARBA00023125"/>
    </source>
</evidence>
<reference evidence="13" key="1">
    <citation type="submission" date="2021-09" db="EMBL/GenBank/DDBJ databases">
        <authorList>
            <person name="Martin H S."/>
        </authorList>
    </citation>
    <scope>NUCLEOTIDE SEQUENCE</scope>
</reference>
<dbReference type="Proteomes" id="UP000789524">
    <property type="component" value="Unassembled WGS sequence"/>
</dbReference>
<accession>A0A8J2W8N1</accession>
<feature type="domain" description="C2H2-type" evidence="12">
    <location>
        <begin position="103"/>
        <end position="130"/>
    </location>
</feature>
<gene>
    <name evidence="13" type="ORF">DCHRY22_LOCUS12826</name>
</gene>
<dbReference type="InterPro" id="IPR013087">
    <property type="entry name" value="Znf_C2H2_type"/>
</dbReference>
<dbReference type="GO" id="GO:0005634">
    <property type="term" value="C:nucleus"/>
    <property type="evidence" value="ECO:0007669"/>
    <property type="project" value="UniProtKB-SubCell"/>
</dbReference>
<sequence>MLQCRACLKDDGYLVPFNDKDIYYFNLLTDINNIKIEIESTFLEGKSEVKEDCTDEILEGDLIDNEETDYDLFNNVIIKAEDNEDISEKLTRPSNIKRKKTLLSCGLCIKTFTEADLLTLHLTCHKNSNSCKICSRNFTEWPALYAHRLEHLTNKQKHCHICLKKCYKPEYLEYHYKKFHTEDKAYTVKCSECSHTFTTPKRLQKHMWACHSNRKFYCDHCPKMLVFPYVLSEFLFKIHKLRRHTPQKAYCKKCSRVFCDKEKLDSHKCSEKGTICPVCGKTVKTHKLLGRHMESHDSAGKYKCERCPKVYKSKSSLATHNLIHDGVRTKQCEYCNAKFFSGSVLIKHRRIHTGEKPYVCRVCCRGFTSNHNLKVHMRVHGEYLIERRKTDDVA</sequence>
<dbReference type="PROSITE" id="PS00028">
    <property type="entry name" value="ZINC_FINGER_C2H2_1"/>
    <property type="match status" value="7"/>
</dbReference>
<keyword evidence="8" id="KW-0238">DNA-binding</keyword>
<dbReference type="GO" id="GO:0010468">
    <property type="term" value="P:regulation of gene expression"/>
    <property type="evidence" value="ECO:0007669"/>
    <property type="project" value="TreeGrafter"/>
</dbReference>
<evidence type="ECO:0000256" key="6">
    <source>
        <dbReference type="ARBA" id="ARBA00022833"/>
    </source>
</evidence>
<organism evidence="13 14">
    <name type="scientific">Danaus chrysippus</name>
    <name type="common">African queen</name>
    <dbReference type="NCBI Taxonomy" id="151541"/>
    <lineage>
        <taxon>Eukaryota</taxon>
        <taxon>Metazoa</taxon>
        <taxon>Ecdysozoa</taxon>
        <taxon>Arthropoda</taxon>
        <taxon>Hexapoda</taxon>
        <taxon>Insecta</taxon>
        <taxon>Pterygota</taxon>
        <taxon>Neoptera</taxon>
        <taxon>Endopterygota</taxon>
        <taxon>Lepidoptera</taxon>
        <taxon>Glossata</taxon>
        <taxon>Ditrysia</taxon>
        <taxon>Papilionoidea</taxon>
        <taxon>Nymphalidae</taxon>
        <taxon>Danainae</taxon>
        <taxon>Danaini</taxon>
        <taxon>Danaina</taxon>
        <taxon>Danaus</taxon>
        <taxon>Anosia</taxon>
    </lineage>
</organism>
<dbReference type="AlphaFoldDB" id="A0A8J2W8N1"/>
<dbReference type="GO" id="GO:0008270">
    <property type="term" value="F:zinc ion binding"/>
    <property type="evidence" value="ECO:0007669"/>
    <property type="project" value="UniProtKB-KW"/>
</dbReference>
<evidence type="ECO:0000256" key="7">
    <source>
        <dbReference type="ARBA" id="ARBA00023015"/>
    </source>
</evidence>
<proteinExistence type="inferred from homology"/>
<keyword evidence="5 11" id="KW-0863">Zinc-finger</keyword>
<comment type="caution">
    <text evidence="13">The sequence shown here is derived from an EMBL/GenBank/DDBJ whole genome shotgun (WGS) entry which is preliminary data.</text>
</comment>
<feature type="domain" description="C2H2-type" evidence="12">
    <location>
        <begin position="358"/>
        <end position="380"/>
    </location>
</feature>
<keyword evidence="10" id="KW-0539">Nucleus</keyword>
<dbReference type="FunFam" id="3.30.160.60:FF:001506">
    <property type="entry name" value="Zinc finger protein"/>
    <property type="match status" value="1"/>
</dbReference>
<comment type="similarity">
    <text evidence="2">Belongs to the krueppel C2H2-type zinc-finger protein family.</text>
</comment>
<evidence type="ECO:0000256" key="5">
    <source>
        <dbReference type="ARBA" id="ARBA00022771"/>
    </source>
</evidence>
<feature type="domain" description="C2H2-type" evidence="12">
    <location>
        <begin position="129"/>
        <end position="156"/>
    </location>
</feature>
<evidence type="ECO:0000256" key="9">
    <source>
        <dbReference type="ARBA" id="ARBA00023163"/>
    </source>
</evidence>
<feature type="domain" description="C2H2-type" evidence="12">
    <location>
        <begin position="188"/>
        <end position="216"/>
    </location>
</feature>
<evidence type="ECO:0000313" key="13">
    <source>
        <dbReference type="EMBL" id="CAG9578783.1"/>
    </source>
</evidence>
<feature type="domain" description="C2H2-type" evidence="12">
    <location>
        <begin position="330"/>
        <end position="357"/>
    </location>
</feature>
<evidence type="ECO:0000256" key="1">
    <source>
        <dbReference type="ARBA" id="ARBA00004123"/>
    </source>
</evidence>
<dbReference type="InterPro" id="IPR036236">
    <property type="entry name" value="Znf_C2H2_sf"/>
</dbReference>
<dbReference type="InterPro" id="IPR050331">
    <property type="entry name" value="Zinc_finger"/>
</dbReference>
<dbReference type="OrthoDB" id="8922241at2759"/>
<evidence type="ECO:0000256" key="10">
    <source>
        <dbReference type="ARBA" id="ARBA00023242"/>
    </source>
</evidence>
<keyword evidence="7" id="KW-0805">Transcription regulation</keyword>
<comment type="subcellular location">
    <subcellularLocation>
        <location evidence="1">Nucleus</location>
    </subcellularLocation>
</comment>
<dbReference type="SMART" id="SM00355">
    <property type="entry name" value="ZnF_C2H2"/>
    <property type="match status" value="8"/>
</dbReference>
<evidence type="ECO:0000259" key="12">
    <source>
        <dbReference type="PROSITE" id="PS50157"/>
    </source>
</evidence>
<evidence type="ECO:0000256" key="11">
    <source>
        <dbReference type="PROSITE-ProRule" id="PRU00042"/>
    </source>
</evidence>
<dbReference type="Pfam" id="PF00096">
    <property type="entry name" value="zf-C2H2"/>
    <property type="match status" value="2"/>
</dbReference>
<keyword evidence="14" id="KW-1185">Reference proteome</keyword>
<keyword evidence="3" id="KW-0479">Metal-binding</keyword>
<dbReference type="PANTHER" id="PTHR16515">
    <property type="entry name" value="PR DOMAIN ZINC FINGER PROTEIN"/>
    <property type="match status" value="1"/>
</dbReference>
<dbReference type="PANTHER" id="PTHR16515:SF66">
    <property type="entry name" value="C2H2-TYPE DOMAIN-CONTAINING PROTEIN"/>
    <property type="match status" value="1"/>
</dbReference>
<name>A0A8J2W8N1_9NEOP</name>
<evidence type="ECO:0000256" key="2">
    <source>
        <dbReference type="ARBA" id="ARBA00006991"/>
    </source>
</evidence>
<evidence type="ECO:0000313" key="14">
    <source>
        <dbReference type="Proteomes" id="UP000789524"/>
    </source>
</evidence>
<protein>
    <submittedName>
        <fullName evidence="13">(African queen) hypothetical protein</fullName>
    </submittedName>
</protein>
<dbReference type="EMBL" id="CAKASE010000078">
    <property type="protein sequence ID" value="CAG9578783.1"/>
    <property type="molecule type" value="Genomic_DNA"/>
</dbReference>
<keyword evidence="9" id="KW-0804">Transcription</keyword>
<keyword evidence="4" id="KW-0677">Repeat</keyword>
<evidence type="ECO:0000256" key="3">
    <source>
        <dbReference type="ARBA" id="ARBA00022723"/>
    </source>
</evidence>
<evidence type="ECO:0000256" key="4">
    <source>
        <dbReference type="ARBA" id="ARBA00022737"/>
    </source>
</evidence>
<dbReference type="Gene3D" id="3.30.160.60">
    <property type="entry name" value="Classic Zinc Finger"/>
    <property type="match status" value="5"/>
</dbReference>